<dbReference type="Pfam" id="PF13976">
    <property type="entry name" value="gag_pre-integrs"/>
    <property type="match status" value="1"/>
</dbReference>
<dbReference type="Pfam" id="PF07727">
    <property type="entry name" value="RVT_2"/>
    <property type="match status" value="1"/>
</dbReference>
<dbReference type="SUPFAM" id="SSF56672">
    <property type="entry name" value="DNA/RNA polymerases"/>
    <property type="match status" value="1"/>
</dbReference>
<proteinExistence type="predicted"/>
<evidence type="ECO:0000256" key="3">
    <source>
        <dbReference type="PROSITE-ProRule" id="PRU00047"/>
    </source>
</evidence>
<dbReference type="SUPFAM" id="SSF53098">
    <property type="entry name" value="Ribonuclease H-like"/>
    <property type="match status" value="1"/>
</dbReference>
<dbReference type="InterPro" id="IPR039537">
    <property type="entry name" value="Retrotran_Ty1/copia-like"/>
</dbReference>
<dbReference type="InterPro" id="IPR001878">
    <property type="entry name" value="Znf_CCHC"/>
</dbReference>
<protein>
    <submittedName>
        <fullName evidence="7">Retrovirus-related Pol polyprotein from transposon TNT 1-94</fullName>
    </submittedName>
</protein>
<evidence type="ECO:0000256" key="4">
    <source>
        <dbReference type="SAM" id="Coils"/>
    </source>
</evidence>
<dbReference type="Pfam" id="PF25597">
    <property type="entry name" value="SH3_retrovirus"/>
    <property type="match status" value="1"/>
</dbReference>
<dbReference type="InterPro" id="IPR043502">
    <property type="entry name" value="DNA/RNA_pol_sf"/>
</dbReference>
<dbReference type="Pfam" id="PF00665">
    <property type="entry name" value="rve"/>
    <property type="match status" value="1"/>
</dbReference>
<dbReference type="GO" id="GO:0003676">
    <property type="term" value="F:nucleic acid binding"/>
    <property type="evidence" value="ECO:0007669"/>
    <property type="project" value="InterPro"/>
</dbReference>
<keyword evidence="4" id="KW-0175">Coiled coil</keyword>
<gene>
    <name evidence="7" type="ORF">Tci_054546</name>
</gene>
<keyword evidence="3" id="KW-0863">Zinc-finger</keyword>
<dbReference type="InterPro" id="IPR001584">
    <property type="entry name" value="Integrase_cat-core"/>
</dbReference>
<dbReference type="InterPro" id="IPR057670">
    <property type="entry name" value="SH3_retrovirus"/>
</dbReference>
<keyword evidence="1" id="KW-0479">Metal-binding</keyword>
<dbReference type="InterPro" id="IPR025724">
    <property type="entry name" value="GAG-pre-integrase_dom"/>
</dbReference>
<keyword evidence="3" id="KW-0862">Zinc</keyword>
<accession>A0A6L2N8R0</accession>
<dbReference type="EMBL" id="BKCJ010008505">
    <property type="protein sequence ID" value="GEU82568.1"/>
    <property type="molecule type" value="Genomic_DNA"/>
</dbReference>
<evidence type="ECO:0000256" key="1">
    <source>
        <dbReference type="ARBA" id="ARBA00022723"/>
    </source>
</evidence>
<evidence type="ECO:0000259" key="6">
    <source>
        <dbReference type="PROSITE" id="PS50994"/>
    </source>
</evidence>
<keyword evidence="2" id="KW-0378">Hydrolase</keyword>
<comment type="caution">
    <text evidence="7">The sequence shown here is derived from an EMBL/GenBank/DDBJ whole genome shotgun (WGS) entry which is preliminary data.</text>
</comment>
<dbReference type="PROSITE" id="PS50994">
    <property type="entry name" value="INTEGRASE"/>
    <property type="match status" value="1"/>
</dbReference>
<dbReference type="Pfam" id="PF00098">
    <property type="entry name" value="zf-CCHC"/>
    <property type="match status" value="1"/>
</dbReference>
<dbReference type="InterPro" id="IPR012337">
    <property type="entry name" value="RNaseH-like_sf"/>
</dbReference>
<dbReference type="Gene3D" id="3.30.420.10">
    <property type="entry name" value="Ribonuclease H-like superfamily/Ribonuclease H"/>
    <property type="match status" value="1"/>
</dbReference>
<feature type="domain" description="Integrase catalytic" evidence="6">
    <location>
        <begin position="689"/>
        <end position="855"/>
    </location>
</feature>
<dbReference type="PROSITE" id="PS50158">
    <property type="entry name" value="ZF_CCHC"/>
    <property type="match status" value="1"/>
</dbReference>
<dbReference type="PANTHER" id="PTHR42648">
    <property type="entry name" value="TRANSPOSASE, PUTATIVE-RELATED"/>
    <property type="match status" value="1"/>
</dbReference>
<dbReference type="GO" id="GO:0015074">
    <property type="term" value="P:DNA integration"/>
    <property type="evidence" value="ECO:0007669"/>
    <property type="project" value="InterPro"/>
</dbReference>
<reference evidence="7" key="1">
    <citation type="journal article" date="2019" name="Sci. Rep.">
        <title>Draft genome of Tanacetum cinerariifolium, the natural source of mosquito coil.</title>
        <authorList>
            <person name="Yamashiro T."/>
            <person name="Shiraishi A."/>
            <person name="Satake H."/>
            <person name="Nakayama K."/>
        </authorList>
    </citation>
    <scope>NUCLEOTIDE SEQUENCE</scope>
</reference>
<organism evidence="7">
    <name type="scientific">Tanacetum cinerariifolium</name>
    <name type="common">Dalmatian daisy</name>
    <name type="synonym">Chrysanthemum cinerariifolium</name>
    <dbReference type="NCBI Taxonomy" id="118510"/>
    <lineage>
        <taxon>Eukaryota</taxon>
        <taxon>Viridiplantae</taxon>
        <taxon>Streptophyta</taxon>
        <taxon>Embryophyta</taxon>
        <taxon>Tracheophyta</taxon>
        <taxon>Spermatophyta</taxon>
        <taxon>Magnoliopsida</taxon>
        <taxon>eudicotyledons</taxon>
        <taxon>Gunneridae</taxon>
        <taxon>Pentapetalae</taxon>
        <taxon>asterids</taxon>
        <taxon>campanulids</taxon>
        <taxon>Asterales</taxon>
        <taxon>Asteraceae</taxon>
        <taxon>Asteroideae</taxon>
        <taxon>Anthemideae</taxon>
        <taxon>Anthemidinae</taxon>
        <taxon>Tanacetum</taxon>
    </lineage>
</organism>
<dbReference type="SMART" id="SM00343">
    <property type="entry name" value="ZnF_C2HC"/>
    <property type="match status" value="1"/>
</dbReference>
<dbReference type="PANTHER" id="PTHR42648:SF18">
    <property type="entry name" value="RETROTRANSPOSON, UNCLASSIFIED-LIKE PROTEIN"/>
    <property type="match status" value="1"/>
</dbReference>
<dbReference type="InterPro" id="IPR013103">
    <property type="entry name" value="RVT_2"/>
</dbReference>
<dbReference type="CDD" id="cd09272">
    <property type="entry name" value="RNase_HI_RT_Ty1"/>
    <property type="match status" value="1"/>
</dbReference>
<evidence type="ECO:0000313" key="7">
    <source>
        <dbReference type="EMBL" id="GEU82568.1"/>
    </source>
</evidence>
<evidence type="ECO:0000259" key="5">
    <source>
        <dbReference type="PROSITE" id="PS50158"/>
    </source>
</evidence>
<evidence type="ECO:0000256" key="2">
    <source>
        <dbReference type="ARBA" id="ARBA00022801"/>
    </source>
</evidence>
<feature type="domain" description="CCHC-type" evidence="5">
    <location>
        <begin position="198"/>
        <end position="213"/>
    </location>
</feature>
<sequence>MQTQTSNTLHNVIMEAGSKDRPPMLAPGNYVQWKSRIKRYIDTKPNHELIHYCLKNPPYELGIDNDIYSTVDACPNACEMWKEIERSQQAATRNRGKAIVNSPQPIYDQEPSMVADDDETSKDKEIDKLMALISLSFKKIYKLTNNNIQTSLNTSRANQDNSPRINRSAGYENQRIGNVAGARETVGSTVVQKSGVQCYNCKEFGHVAKECQKPKSAKDAAYHKEKMLLCMYEEAGIQLNAEQADWRDDTDDDELEDQELEAHYMYMAQLQEVSPDTADSGPIFDDEPLQKISNDDYYNVFAIESAHPEQSKSVHVIYHIKQDAHNVIINSLDMSYDREEIDQNDDDNDLANERELLASLIEKLKCEIDESKNHNKFLKTSNKVLVEKLKGEIEDFKNKNKILESSNNYFKEANNRLSEINNLLYIDYKMLEAELARLNSMEYASQMEIECAKTLPPNKKSILKNTNVLAPGMYKLHTDHNQARTIQLPQDSRKTNKRVSFSTRVILTTSVSKLKSNPIGDRVIRNNSQGKKQEVEDQRRNVKLSKNKTSVTACNDSLNAKTLNVNSVCATCDTCVLNDKHDMKSTCYIRDLKGNDLLTGSRGTDLYSITLQDTNCPNPIYLMAKATSSQAWLWHRHLSYLNFDTINLLSKNDIVVGLPKLKLVKNLLCSSCELGKAKRKSFHTKISLSSKRQLQLLHMDLCGPMRVESINGKRYVLLIVDDYSRYTWTRFLRSKDETPEVLIDFLRLVQRGLQAQVRIVRTDKGTEFLNQTLHAYFATEGIHHQTLVARTPEQNGIFKRQNRTLVEAARTMLSPAKVPLFFWAEAIATTCLTQNCFLVIPRHEKTPYHIINDWKPSIKFFHIFGSLCYIVRDGENLDKLKEKGDVCIFVGYSTQPRAYRVFNKRTRVIMESIHVNFDELPHMASAHISSDPVPECQRMALEHDSLCPSIQYQENVTQADRTVTTLNELDFLFSPMFDELLNGSSKVVSKSSAVYTADAPNQRQQLTTPLNSRTTPTPTCQVPTQAPTITSIKNITQAELNLENAQVTDDEFINIFCTPVQDQRETSSRHEGVDFEESFASVARLEAVRMFIAYAAHKSFTVYQMDVKTTFRYGTLKEEVYVNQPNGFVDPYHPDKVYHLKKALYGLKQALRAWYDELSNFLISKGFSRGSIDLNLFIPKHMGDILLVQIYVDDIIFGSTNPNLSKQFEKLMHSKFEMYMIGELKFFLGIQIHQSPHGIFINQAKYAQEILKKHGMTSCDSVDTPMATKHLDADLSGTPIDQTKYHSMVGALMYLTASRPDIMHATCYCARYQAKPTEKHLTAVKRIFWYLKDTIHIGLWYPKDTNSDHAGCLDSRKSTSGGIQFLGGDKLDCTSMSSAEAEYVSLSACCAQVLWMRTQLTDYGFHFDKIPMYCNSKASIAISCNPVQHSRTKHIDVRYHFIKEQKGLSISSDDLVAICSSLRLLKPNAHKSSLEPIRDQIINLIRTQSMYNTGCSPYNNIWYKRVLSIFLETLPEHPSDTKVFTMKMEILLEPTSNKLLKDSNYLIHSYRVVCFEILRTYEPEVNATEIQDE</sequence>
<dbReference type="Gene3D" id="4.10.60.10">
    <property type="entry name" value="Zinc finger, CCHC-type"/>
    <property type="match status" value="1"/>
</dbReference>
<dbReference type="SUPFAM" id="SSF57756">
    <property type="entry name" value="Retrovirus zinc finger-like domains"/>
    <property type="match status" value="1"/>
</dbReference>
<dbReference type="InterPro" id="IPR036397">
    <property type="entry name" value="RNaseH_sf"/>
</dbReference>
<name>A0A6L2N8R0_TANCI</name>
<dbReference type="GO" id="GO:0016787">
    <property type="term" value="F:hydrolase activity"/>
    <property type="evidence" value="ECO:0007669"/>
    <property type="project" value="UniProtKB-KW"/>
</dbReference>
<dbReference type="InterPro" id="IPR036875">
    <property type="entry name" value="Znf_CCHC_sf"/>
</dbReference>
<feature type="coiled-coil region" evidence="4">
    <location>
        <begin position="350"/>
        <end position="406"/>
    </location>
</feature>
<dbReference type="GO" id="GO:0008270">
    <property type="term" value="F:zinc ion binding"/>
    <property type="evidence" value="ECO:0007669"/>
    <property type="project" value="UniProtKB-KW"/>
</dbReference>